<dbReference type="GO" id="GO:0016137">
    <property type="term" value="P:glycoside metabolic process"/>
    <property type="evidence" value="ECO:0007669"/>
    <property type="project" value="UniProtKB-ARBA"/>
</dbReference>
<dbReference type="Gene3D" id="3.40.50.10320">
    <property type="entry name" value="LmbE-like"/>
    <property type="match status" value="1"/>
</dbReference>
<keyword evidence="1" id="KW-0862">Zinc</keyword>
<accession>A0A1H0LZ69</accession>
<proteinExistence type="predicted"/>
<evidence type="ECO:0000313" key="2">
    <source>
        <dbReference type="EMBL" id="SDO73393.1"/>
    </source>
</evidence>
<dbReference type="AlphaFoldDB" id="A0A1H0LZ69"/>
<dbReference type="Pfam" id="PF02585">
    <property type="entry name" value="PIG-L"/>
    <property type="match status" value="1"/>
</dbReference>
<name>A0A1H0LZ69_9ACTN</name>
<dbReference type="Proteomes" id="UP000198741">
    <property type="component" value="Chromosome I"/>
</dbReference>
<dbReference type="STRING" id="1090615.SAMN04515671_1865"/>
<dbReference type="InterPro" id="IPR003737">
    <property type="entry name" value="GlcNAc_PI_deacetylase-related"/>
</dbReference>
<protein>
    <submittedName>
        <fullName evidence="2">N-acetylglucosaminyl deacetylase, LmbE family</fullName>
    </submittedName>
</protein>
<reference evidence="2 3" key="1">
    <citation type="submission" date="2016-10" db="EMBL/GenBank/DDBJ databases">
        <authorList>
            <person name="de Groot N.N."/>
        </authorList>
    </citation>
    <scope>NUCLEOTIDE SEQUENCE [LARGE SCALE GENOMIC DNA]</scope>
    <source>
        <strain evidence="3">P4-7,KCTC 19426,CECT 7604</strain>
    </source>
</reference>
<evidence type="ECO:0000256" key="1">
    <source>
        <dbReference type="ARBA" id="ARBA00022833"/>
    </source>
</evidence>
<dbReference type="RefSeq" id="WP_231988446.1">
    <property type="nucleotide sequence ID" value="NZ_LT629710.1"/>
</dbReference>
<dbReference type="SUPFAM" id="SSF102588">
    <property type="entry name" value="LmbE-like"/>
    <property type="match status" value="1"/>
</dbReference>
<organism evidence="2 3">
    <name type="scientific">Nakamurella panacisegetis</name>
    <dbReference type="NCBI Taxonomy" id="1090615"/>
    <lineage>
        <taxon>Bacteria</taxon>
        <taxon>Bacillati</taxon>
        <taxon>Actinomycetota</taxon>
        <taxon>Actinomycetes</taxon>
        <taxon>Nakamurellales</taxon>
        <taxon>Nakamurellaceae</taxon>
        <taxon>Nakamurella</taxon>
    </lineage>
</organism>
<dbReference type="EMBL" id="LT629710">
    <property type="protein sequence ID" value="SDO73393.1"/>
    <property type="molecule type" value="Genomic_DNA"/>
</dbReference>
<gene>
    <name evidence="2" type="ORF">SAMN04515671_1865</name>
</gene>
<evidence type="ECO:0000313" key="3">
    <source>
        <dbReference type="Proteomes" id="UP000198741"/>
    </source>
</evidence>
<dbReference type="InterPro" id="IPR024078">
    <property type="entry name" value="LmbE-like_dom_sf"/>
</dbReference>
<keyword evidence="3" id="KW-1185">Reference proteome</keyword>
<sequence>MKSLTPGRISEVVVLGAHCDDIAIGAGGMLLGLCRANPGVRVTAVVLTGGGTEREDEEHAALQAFCPGADLTVTVSALPDGRLPVHWETTKDAIAAARGPVPPDLVLAPQRLDAHQDHRLVAEIAPTVFRDSLILGYEILKWEGDLPTVTVYQPLADELAQAKADLLGQHYRSQAGHDWFDREAFLALLRIRGAQCHTRYAEGFVTEKITVDLTSGSLHPKERV</sequence>